<feature type="domain" description="AMP-dependent synthetase/ligase" evidence="8">
    <location>
        <begin position="49"/>
        <end position="411"/>
    </location>
</feature>
<comment type="catalytic activity">
    <reaction evidence="6">
        <text>(E)-4-coumarate + ATP + CoA = (E)-4-coumaroyl-CoA + AMP + diphosphate</text>
        <dbReference type="Rhea" id="RHEA:19641"/>
        <dbReference type="ChEBI" id="CHEBI:12876"/>
        <dbReference type="ChEBI" id="CHEBI:30616"/>
        <dbReference type="ChEBI" id="CHEBI:33019"/>
        <dbReference type="ChEBI" id="CHEBI:57287"/>
        <dbReference type="ChEBI" id="CHEBI:85008"/>
        <dbReference type="ChEBI" id="CHEBI:456215"/>
        <dbReference type="EC" id="6.2.1.12"/>
    </reaction>
    <physiologicalReaction direction="left-to-right" evidence="6">
        <dbReference type="Rhea" id="RHEA:19642"/>
    </physiologicalReaction>
</comment>
<dbReference type="InterPro" id="IPR020845">
    <property type="entry name" value="AMP-binding_CS"/>
</dbReference>
<evidence type="ECO:0000256" key="5">
    <source>
        <dbReference type="ARBA" id="ARBA00022840"/>
    </source>
</evidence>
<dbReference type="FunFam" id="3.30.300.30:FF:000007">
    <property type="entry name" value="4-coumarate--CoA ligase 2"/>
    <property type="match status" value="1"/>
</dbReference>
<feature type="domain" description="AMP-binding enzyme C-terminal" evidence="9">
    <location>
        <begin position="462"/>
        <end position="537"/>
    </location>
</feature>
<dbReference type="AlphaFoldDB" id="A0AAP0AUB2"/>
<evidence type="ECO:0000256" key="1">
    <source>
        <dbReference type="ARBA" id="ARBA00006432"/>
    </source>
</evidence>
<evidence type="ECO:0000259" key="9">
    <source>
        <dbReference type="Pfam" id="PF13193"/>
    </source>
</evidence>
<comment type="caution">
    <text evidence="10">The sequence shown here is derived from an EMBL/GenBank/DDBJ whole genome shotgun (WGS) entry which is preliminary data.</text>
</comment>
<accession>A0AAP0AUB2</accession>
<evidence type="ECO:0000256" key="4">
    <source>
        <dbReference type="ARBA" id="ARBA00022741"/>
    </source>
</evidence>
<sequence>MISIASPELHQHGNSPAPPPASSDTVIFRSRLPDIPIANHLPLHSYCFENVANFAGNPCLISGVSGRAYSFAETHLLCRRTAAGLAAAGIKQGDVILLLLQNCPEFVFAFMGASFLGAAATAANPFCTPGEIRKQSAAAGAKIVITHSAYVDKVESGITVITVDEPPAGCLPFSVLSGADEASIPEVCIDGDDTVALPFSSGTTGLPKGVLLTHRSLISSIAQQVDGENPNLHLRRDDVVLCVLPLFHIFSLNSVLLCSLRTGASVLIMPKFEISSMLSLIERYRVTVAAVVPPLVLALAKNPAVESYDLSSIRIVISGAAPLGKGLEAALRRRLPHAVLGQGYGMTEAGPVLSMSPAFAKYPTEAKSGSCGTVVRNSELKIIDPETGFSLGRNKPGEICIRGAQIMKGYLNDPEATSATIDVEGWLHTGDIGYVDDGDEVYIVDRAKELIKFKGFQVPPAELEALLVGNPLIADAAVVSQMDEVAGEVPVAFIVRSKDAEISEEIVKEFIAKQVVFYKRLHKVYFIHAIPKSPSGKILRKELRARLANVAASSS</sequence>
<dbReference type="SUPFAM" id="SSF56801">
    <property type="entry name" value="Acetyl-CoA synthetase-like"/>
    <property type="match status" value="1"/>
</dbReference>
<keyword evidence="11" id="KW-1185">Reference proteome</keyword>
<evidence type="ECO:0000313" key="10">
    <source>
        <dbReference type="EMBL" id="KAK8915889.1"/>
    </source>
</evidence>
<name>A0AAP0AUB2_9ASPA</name>
<dbReference type="Pfam" id="PF13193">
    <property type="entry name" value="AMP-binding_C"/>
    <property type="match status" value="1"/>
</dbReference>
<dbReference type="GO" id="GO:0106290">
    <property type="term" value="F:trans-cinnamate-CoA ligase activity"/>
    <property type="evidence" value="ECO:0007669"/>
    <property type="project" value="UniProtKB-ARBA"/>
</dbReference>
<evidence type="ECO:0000259" key="8">
    <source>
        <dbReference type="Pfam" id="PF00501"/>
    </source>
</evidence>
<keyword evidence="3 10" id="KW-0436">Ligase</keyword>
<dbReference type="Gene3D" id="3.40.50.12780">
    <property type="entry name" value="N-terminal domain of ligase-like"/>
    <property type="match status" value="1"/>
</dbReference>
<dbReference type="EC" id="6.2.1.12" evidence="2"/>
<dbReference type="InterPro" id="IPR025110">
    <property type="entry name" value="AMP-bd_C"/>
</dbReference>
<proteinExistence type="inferred from homology"/>
<dbReference type="PANTHER" id="PTHR24096:SF169">
    <property type="entry name" value="4-COUMARATE--COA LIGASE 3"/>
    <property type="match status" value="1"/>
</dbReference>
<dbReference type="InterPro" id="IPR042099">
    <property type="entry name" value="ANL_N_sf"/>
</dbReference>
<feature type="region of interest" description="Disordered" evidence="7">
    <location>
        <begin position="1"/>
        <end position="22"/>
    </location>
</feature>
<dbReference type="EMBL" id="JBBWWQ010000020">
    <property type="protein sequence ID" value="KAK8915889.1"/>
    <property type="molecule type" value="Genomic_DNA"/>
</dbReference>
<dbReference type="GO" id="GO:0016207">
    <property type="term" value="F:4-coumarate-CoA ligase activity"/>
    <property type="evidence" value="ECO:0007669"/>
    <property type="project" value="UniProtKB-EC"/>
</dbReference>
<comment type="similarity">
    <text evidence="1">Belongs to the ATP-dependent AMP-binding enzyme family.</text>
</comment>
<dbReference type="PANTHER" id="PTHR24096">
    <property type="entry name" value="LONG-CHAIN-FATTY-ACID--COA LIGASE"/>
    <property type="match status" value="1"/>
</dbReference>
<evidence type="ECO:0000313" key="11">
    <source>
        <dbReference type="Proteomes" id="UP001418222"/>
    </source>
</evidence>
<gene>
    <name evidence="10" type="primary">4CL2</name>
    <name evidence="10" type="ORF">KSP39_PZI022623</name>
</gene>
<evidence type="ECO:0000256" key="2">
    <source>
        <dbReference type="ARBA" id="ARBA00012959"/>
    </source>
</evidence>
<reference evidence="10 11" key="1">
    <citation type="journal article" date="2022" name="Nat. Plants">
        <title>Genomes of leafy and leafless Platanthera orchids illuminate the evolution of mycoheterotrophy.</title>
        <authorList>
            <person name="Li M.H."/>
            <person name="Liu K.W."/>
            <person name="Li Z."/>
            <person name="Lu H.C."/>
            <person name="Ye Q.L."/>
            <person name="Zhang D."/>
            <person name="Wang J.Y."/>
            <person name="Li Y.F."/>
            <person name="Zhong Z.M."/>
            <person name="Liu X."/>
            <person name="Yu X."/>
            <person name="Liu D.K."/>
            <person name="Tu X.D."/>
            <person name="Liu B."/>
            <person name="Hao Y."/>
            <person name="Liao X.Y."/>
            <person name="Jiang Y.T."/>
            <person name="Sun W.H."/>
            <person name="Chen J."/>
            <person name="Chen Y.Q."/>
            <person name="Ai Y."/>
            <person name="Zhai J.W."/>
            <person name="Wu S.S."/>
            <person name="Zhou Z."/>
            <person name="Hsiao Y.Y."/>
            <person name="Wu W.L."/>
            <person name="Chen Y.Y."/>
            <person name="Lin Y.F."/>
            <person name="Hsu J.L."/>
            <person name="Li C.Y."/>
            <person name="Wang Z.W."/>
            <person name="Zhao X."/>
            <person name="Zhong W.Y."/>
            <person name="Ma X.K."/>
            <person name="Ma L."/>
            <person name="Huang J."/>
            <person name="Chen G.Z."/>
            <person name="Huang M.Z."/>
            <person name="Huang L."/>
            <person name="Peng D.H."/>
            <person name="Luo Y.B."/>
            <person name="Zou S.Q."/>
            <person name="Chen S.P."/>
            <person name="Lan S."/>
            <person name="Tsai W.C."/>
            <person name="Van de Peer Y."/>
            <person name="Liu Z.J."/>
        </authorList>
    </citation>
    <scope>NUCLEOTIDE SEQUENCE [LARGE SCALE GENOMIC DNA]</scope>
    <source>
        <strain evidence="10">Lor287</strain>
    </source>
</reference>
<dbReference type="Proteomes" id="UP001418222">
    <property type="component" value="Unassembled WGS sequence"/>
</dbReference>
<dbReference type="CDD" id="cd05904">
    <property type="entry name" value="4CL"/>
    <property type="match status" value="1"/>
</dbReference>
<dbReference type="InterPro" id="IPR045851">
    <property type="entry name" value="AMP-bd_C_sf"/>
</dbReference>
<evidence type="ECO:0000256" key="3">
    <source>
        <dbReference type="ARBA" id="ARBA00022598"/>
    </source>
</evidence>
<evidence type="ECO:0000256" key="7">
    <source>
        <dbReference type="SAM" id="MobiDB-lite"/>
    </source>
</evidence>
<dbReference type="FunFam" id="3.40.50.12780:FF:000003">
    <property type="entry name" value="Long-chain-fatty-acid--CoA ligase FadD"/>
    <property type="match status" value="1"/>
</dbReference>
<dbReference type="GO" id="GO:0009698">
    <property type="term" value="P:phenylpropanoid metabolic process"/>
    <property type="evidence" value="ECO:0007669"/>
    <property type="project" value="UniProtKB-ARBA"/>
</dbReference>
<protein>
    <recommendedName>
        <fullName evidence="2">4-coumarate--CoA ligase</fullName>
        <ecNumber evidence="2">6.2.1.12</ecNumber>
    </recommendedName>
</protein>
<dbReference type="Pfam" id="PF00501">
    <property type="entry name" value="AMP-binding"/>
    <property type="match status" value="1"/>
</dbReference>
<dbReference type="GO" id="GO:0005524">
    <property type="term" value="F:ATP binding"/>
    <property type="evidence" value="ECO:0007669"/>
    <property type="project" value="UniProtKB-KW"/>
</dbReference>
<keyword evidence="5" id="KW-0067">ATP-binding</keyword>
<dbReference type="Gene3D" id="3.30.300.30">
    <property type="match status" value="1"/>
</dbReference>
<keyword evidence="4" id="KW-0547">Nucleotide-binding</keyword>
<dbReference type="PROSITE" id="PS00455">
    <property type="entry name" value="AMP_BINDING"/>
    <property type="match status" value="1"/>
</dbReference>
<dbReference type="InterPro" id="IPR000873">
    <property type="entry name" value="AMP-dep_synth/lig_dom"/>
</dbReference>
<organism evidence="10 11">
    <name type="scientific">Platanthera zijinensis</name>
    <dbReference type="NCBI Taxonomy" id="2320716"/>
    <lineage>
        <taxon>Eukaryota</taxon>
        <taxon>Viridiplantae</taxon>
        <taxon>Streptophyta</taxon>
        <taxon>Embryophyta</taxon>
        <taxon>Tracheophyta</taxon>
        <taxon>Spermatophyta</taxon>
        <taxon>Magnoliopsida</taxon>
        <taxon>Liliopsida</taxon>
        <taxon>Asparagales</taxon>
        <taxon>Orchidaceae</taxon>
        <taxon>Orchidoideae</taxon>
        <taxon>Orchideae</taxon>
        <taxon>Orchidinae</taxon>
        <taxon>Platanthera</taxon>
    </lineage>
</organism>
<evidence type="ECO:0000256" key="6">
    <source>
        <dbReference type="ARBA" id="ARBA00034252"/>
    </source>
</evidence>